<sequence>MASKWERRCKPWLNEDGSLYSRTDVAPAPSKDFLQLFVTANEVIFRVWKIIPPTRADAVQQPSQTVCTYSEFIDDERLRATIARNFGEHELQYLDRLVAGQIDYLCRLPRKILLRIIFNLDLVSIAKLSQTNRLFRELCSCDALWSKLYLQHTTQPITPDLLMLSDQKGWKELFFTNKLQLQMMLKRQAEKQPRDKRFAFAEKFSKGGASKGGSSKGASNH</sequence>
<dbReference type="Proteomes" id="UP000678393">
    <property type="component" value="Unassembled WGS sequence"/>
</dbReference>
<feature type="domain" description="F-box" evidence="1">
    <location>
        <begin position="102"/>
        <end position="148"/>
    </location>
</feature>
<evidence type="ECO:0000259" key="1">
    <source>
        <dbReference type="PROSITE" id="PS50181"/>
    </source>
</evidence>
<dbReference type="EMBL" id="CAJHNH020000023">
    <property type="protein sequence ID" value="CAG5114682.1"/>
    <property type="molecule type" value="Genomic_DNA"/>
</dbReference>
<dbReference type="SUPFAM" id="SSF81383">
    <property type="entry name" value="F-box domain"/>
    <property type="match status" value="1"/>
</dbReference>
<dbReference type="PROSITE" id="PS50181">
    <property type="entry name" value="FBOX"/>
    <property type="match status" value="1"/>
</dbReference>
<evidence type="ECO:0000313" key="3">
    <source>
        <dbReference type="Proteomes" id="UP000678393"/>
    </source>
</evidence>
<keyword evidence="3" id="KW-1185">Reference proteome</keyword>
<accession>A0A8S3YHB1</accession>
<dbReference type="Pfam" id="PF12937">
    <property type="entry name" value="F-box-like"/>
    <property type="match status" value="1"/>
</dbReference>
<dbReference type="Gene3D" id="1.20.1280.50">
    <property type="match status" value="1"/>
</dbReference>
<dbReference type="InterPro" id="IPR001810">
    <property type="entry name" value="F-box_dom"/>
</dbReference>
<reference evidence="2" key="1">
    <citation type="submission" date="2021-04" db="EMBL/GenBank/DDBJ databases">
        <authorList>
            <consortium name="Molecular Ecology Group"/>
        </authorList>
    </citation>
    <scope>NUCLEOTIDE SEQUENCE</scope>
</reference>
<gene>
    <name evidence="2" type="ORF">CUNI_LOCUS240</name>
</gene>
<dbReference type="AlphaFoldDB" id="A0A8S3YHB1"/>
<organism evidence="2 3">
    <name type="scientific">Candidula unifasciata</name>
    <dbReference type="NCBI Taxonomy" id="100452"/>
    <lineage>
        <taxon>Eukaryota</taxon>
        <taxon>Metazoa</taxon>
        <taxon>Spiralia</taxon>
        <taxon>Lophotrochozoa</taxon>
        <taxon>Mollusca</taxon>
        <taxon>Gastropoda</taxon>
        <taxon>Heterobranchia</taxon>
        <taxon>Euthyneura</taxon>
        <taxon>Panpulmonata</taxon>
        <taxon>Eupulmonata</taxon>
        <taxon>Stylommatophora</taxon>
        <taxon>Helicina</taxon>
        <taxon>Helicoidea</taxon>
        <taxon>Geomitridae</taxon>
        <taxon>Candidula</taxon>
    </lineage>
</organism>
<name>A0A8S3YHB1_9EUPU</name>
<dbReference type="OrthoDB" id="3219396at2759"/>
<comment type="caution">
    <text evidence="2">The sequence shown here is derived from an EMBL/GenBank/DDBJ whole genome shotgun (WGS) entry which is preliminary data.</text>
</comment>
<dbReference type="InterPro" id="IPR036047">
    <property type="entry name" value="F-box-like_dom_sf"/>
</dbReference>
<protein>
    <recommendedName>
        <fullName evidence="1">F-box domain-containing protein</fullName>
    </recommendedName>
</protein>
<evidence type="ECO:0000313" key="2">
    <source>
        <dbReference type="EMBL" id="CAG5114682.1"/>
    </source>
</evidence>
<proteinExistence type="predicted"/>